<feature type="domain" description="NAD-dependent epimerase/dehydratase" evidence="3">
    <location>
        <begin position="8"/>
        <end position="274"/>
    </location>
</feature>
<comment type="caution">
    <text evidence="4">The sequence shown here is derived from an EMBL/GenBank/DDBJ whole genome shotgun (WGS) entry which is preliminary data.</text>
</comment>
<evidence type="ECO:0000259" key="3">
    <source>
        <dbReference type="Pfam" id="PF01370"/>
    </source>
</evidence>
<dbReference type="GO" id="GO:0016616">
    <property type="term" value="F:oxidoreductase activity, acting on the CH-OH group of donors, NAD or NADP as acceptor"/>
    <property type="evidence" value="ECO:0007669"/>
    <property type="project" value="TreeGrafter"/>
</dbReference>
<evidence type="ECO:0000313" key="4">
    <source>
        <dbReference type="EMBL" id="TVY43500.1"/>
    </source>
</evidence>
<dbReference type="OrthoDB" id="2735536at2759"/>
<reference evidence="4 5" key="1">
    <citation type="submission" date="2018-05" db="EMBL/GenBank/DDBJ databases">
        <title>Genome sequencing and assembly of the regulated plant pathogen Lachnellula willkommii and related sister species for the development of diagnostic species identification markers.</title>
        <authorList>
            <person name="Giroux E."/>
            <person name="Bilodeau G."/>
        </authorList>
    </citation>
    <scope>NUCLEOTIDE SEQUENCE [LARGE SCALE GENOMIC DNA]</scope>
    <source>
        <strain evidence="4 5">CBS 197.66</strain>
    </source>
</reference>
<comment type="similarity">
    <text evidence="2">Belongs to the NAD(P)-dependent epimerase/dehydratase family. Dihydroflavonol-4-reductase subfamily.</text>
</comment>
<evidence type="ECO:0000256" key="2">
    <source>
        <dbReference type="ARBA" id="ARBA00023445"/>
    </source>
</evidence>
<dbReference type="InterPro" id="IPR001509">
    <property type="entry name" value="Epimerase_deHydtase"/>
</dbReference>
<sequence>MSSITYRVLLTGASGFIGNHILAELLSAGFSVRVVVRSQAKADTILQTHSNAGRKLDFCVVADITAHNAFSCAFESQEPFDTVIHTASPFLYRDVTRNEDLLEPAVKGTMSILYGARDHHTVKRVIILSSIAAIMDYSEAAPNDGRMWTAKDWNPVTRDEAIRAANYSTVYRASKTFSEKCGYWLIGLAWEFMEEQKPHFDLVSLNPPMVYGPLLHSIWDISQLNESNLRIWNLFLDSSKDSEMPPNGVYWYIDVRDLALAHIRAVTKPEIGNRRIIIAAGSVTSQEIADILRSAITALAESTPIGNPGEDTFPTYGYSVDTDTARNLLGLAFRSKEETFLQLARQLLEIAKRT</sequence>
<dbReference type="InterPro" id="IPR036291">
    <property type="entry name" value="NAD(P)-bd_dom_sf"/>
</dbReference>
<dbReference type="PANTHER" id="PTHR10366">
    <property type="entry name" value="NAD DEPENDENT EPIMERASE/DEHYDRATASE"/>
    <property type="match status" value="1"/>
</dbReference>
<dbReference type="SUPFAM" id="SSF51735">
    <property type="entry name" value="NAD(P)-binding Rossmann-fold domains"/>
    <property type="match status" value="1"/>
</dbReference>
<keyword evidence="5" id="KW-1185">Reference proteome</keyword>
<evidence type="ECO:0000313" key="5">
    <source>
        <dbReference type="Proteomes" id="UP000462212"/>
    </source>
</evidence>
<accession>A0A8H8RY51</accession>
<gene>
    <name evidence="4" type="ORF">LSUB1_G000368</name>
</gene>
<dbReference type="AlphaFoldDB" id="A0A8H8RY51"/>
<dbReference type="EMBL" id="QGMJ01000063">
    <property type="protein sequence ID" value="TVY43500.1"/>
    <property type="molecule type" value="Genomic_DNA"/>
</dbReference>
<dbReference type="Pfam" id="PF01370">
    <property type="entry name" value="Epimerase"/>
    <property type="match status" value="1"/>
</dbReference>
<evidence type="ECO:0000256" key="1">
    <source>
        <dbReference type="ARBA" id="ARBA00023002"/>
    </source>
</evidence>
<keyword evidence="1" id="KW-0560">Oxidoreductase</keyword>
<proteinExistence type="inferred from homology"/>
<dbReference type="InterPro" id="IPR050425">
    <property type="entry name" value="NAD(P)_dehydrat-like"/>
</dbReference>
<dbReference type="Proteomes" id="UP000462212">
    <property type="component" value="Unassembled WGS sequence"/>
</dbReference>
<name>A0A8H8RY51_9HELO</name>
<protein>
    <submittedName>
        <fullName evidence="4">Uncharacterized oxidoreductase</fullName>
    </submittedName>
</protein>
<dbReference type="PANTHER" id="PTHR10366:SF564">
    <property type="entry name" value="STEROL-4-ALPHA-CARBOXYLATE 3-DEHYDROGENASE, DECARBOXYLATING"/>
    <property type="match status" value="1"/>
</dbReference>
<dbReference type="Gene3D" id="3.40.50.720">
    <property type="entry name" value="NAD(P)-binding Rossmann-like Domain"/>
    <property type="match status" value="1"/>
</dbReference>
<organism evidence="4 5">
    <name type="scientific">Lachnellula subtilissima</name>
    <dbReference type="NCBI Taxonomy" id="602034"/>
    <lineage>
        <taxon>Eukaryota</taxon>
        <taxon>Fungi</taxon>
        <taxon>Dikarya</taxon>
        <taxon>Ascomycota</taxon>
        <taxon>Pezizomycotina</taxon>
        <taxon>Leotiomycetes</taxon>
        <taxon>Helotiales</taxon>
        <taxon>Lachnaceae</taxon>
        <taxon>Lachnellula</taxon>
    </lineage>
</organism>